<dbReference type="EMBL" id="JACXSW010000013">
    <property type="protein sequence ID" value="MBD3715734.1"/>
    <property type="molecule type" value="Genomic_DNA"/>
</dbReference>
<organism evidence="3 4">
    <name type="scientific">Klebsiella pneumoniae</name>
    <dbReference type="NCBI Taxonomy" id="573"/>
    <lineage>
        <taxon>Bacteria</taxon>
        <taxon>Pseudomonadati</taxon>
        <taxon>Pseudomonadota</taxon>
        <taxon>Gammaproteobacteria</taxon>
        <taxon>Enterobacterales</taxon>
        <taxon>Enterobacteriaceae</taxon>
        <taxon>Klebsiella/Raoultella group</taxon>
        <taxon>Klebsiella</taxon>
        <taxon>Klebsiella pneumoniae complex</taxon>
    </lineage>
</organism>
<dbReference type="Proteomes" id="UP000609027">
    <property type="component" value="Unassembled WGS sequence"/>
</dbReference>
<dbReference type="EMBL" id="JACXTH010000002">
    <property type="protein sequence ID" value="MBD3704563.1"/>
    <property type="molecule type" value="Genomic_DNA"/>
</dbReference>
<dbReference type="Proteomes" id="UP000652007">
    <property type="component" value="Unassembled WGS sequence"/>
</dbReference>
<evidence type="ECO:0000313" key="3">
    <source>
        <dbReference type="EMBL" id="MBD3720708.1"/>
    </source>
</evidence>
<dbReference type="EMBL" id="JACXTJ010000001">
    <property type="protein sequence ID" value="MBD3720708.1"/>
    <property type="molecule type" value="Genomic_DNA"/>
</dbReference>
<evidence type="ECO:0000313" key="4">
    <source>
        <dbReference type="Proteomes" id="UP000609027"/>
    </source>
</evidence>
<evidence type="ECO:0000313" key="1">
    <source>
        <dbReference type="EMBL" id="MBD3704563.1"/>
    </source>
</evidence>
<evidence type="ECO:0000313" key="2">
    <source>
        <dbReference type="EMBL" id="MBD3715734.1"/>
    </source>
</evidence>
<dbReference type="Proteomes" id="UP000639195">
    <property type="component" value="Unassembled WGS sequence"/>
</dbReference>
<gene>
    <name evidence="2" type="ORF">IE979_04085</name>
    <name evidence="1" type="ORF">IE990_18300</name>
    <name evidence="3" type="ORF">IE992_01090</name>
</gene>
<proteinExistence type="predicted"/>
<dbReference type="AlphaFoldDB" id="A0A927E107"/>
<name>A0A927E107_KLEPN</name>
<comment type="caution">
    <text evidence="3">The sequence shown here is derived from an EMBL/GenBank/DDBJ whole genome shotgun (WGS) entry which is preliminary data.</text>
</comment>
<reference evidence="3" key="1">
    <citation type="submission" date="2020-07" db="EMBL/GenBank/DDBJ databases">
        <title>Clinical and genomic characterization of carbapenemase-producing Enterobacterales causing secondary infections during the COVID-19 crisis at a New York City hospital.</title>
        <authorList>
            <person name="Gomez-Simmonds A."/>
            <person name="Annavajhala M.K."/>
            <person name="Uhlemann A.-C."/>
        </authorList>
    </citation>
    <scope>NUCLEOTIDE SEQUENCE</scope>
    <source>
        <strain evidence="2">KP1827</strain>
        <strain evidence="1">NK1596</strain>
        <strain evidence="3">NK1607</strain>
    </source>
</reference>
<sequence>MLEKLLTAVDSANNYGNFIAYKITLIDMLLQETNELLNPISLNPGYDAVGGGVSSASVSQIICR</sequence>
<protein>
    <submittedName>
        <fullName evidence="3">Uncharacterized protein</fullName>
    </submittedName>
</protein>
<accession>A0A927E107</accession>